<dbReference type="RefSeq" id="WP_134751489.1">
    <property type="nucleotide sequence ID" value="NZ_CP038149.1"/>
</dbReference>
<keyword evidence="2" id="KW-1133">Transmembrane helix</keyword>
<keyword evidence="2" id="KW-0472">Membrane</keyword>
<evidence type="ECO:0000313" key="3">
    <source>
        <dbReference type="EMBL" id="QBQ99086.1"/>
    </source>
</evidence>
<evidence type="ECO:0000256" key="1">
    <source>
        <dbReference type="SAM" id="MobiDB-lite"/>
    </source>
</evidence>
<feature type="transmembrane region" description="Helical" evidence="2">
    <location>
        <begin position="91"/>
        <end position="113"/>
    </location>
</feature>
<organism evidence="3 4">
    <name type="scientific">Paraburkholderia pallida</name>
    <dbReference type="NCBI Taxonomy" id="2547399"/>
    <lineage>
        <taxon>Bacteria</taxon>
        <taxon>Pseudomonadati</taxon>
        <taxon>Pseudomonadota</taxon>
        <taxon>Betaproteobacteria</taxon>
        <taxon>Burkholderiales</taxon>
        <taxon>Burkholderiaceae</taxon>
        <taxon>Paraburkholderia</taxon>
    </lineage>
</organism>
<feature type="region of interest" description="Disordered" evidence="1">
    <location>
        <begin position="180"/>
        <end position="200"/>
    </location>
</feature>
<feature type="compositionally biased region" description="Polar residues" evidence="1">
    <location>
        <begin position="191"/>
        <end position="200"/>
    </location>
</feature>
<accession>A0A4P7CWC6</accession>
<reference evidence="3 4" key="1">
    <citation type="submission" date="2019-03" db="EMBL/GenBank/DDBJ databases">
        <title>Paraburkholderia sp. 7MH5, isolated from subtropical forest soil.</title>
        <authorList>
            <person name="Gao Z.-H."/>
            <person name="Qiu L.-H."/>
        </authorList>
    </citation>
    <scope>NUCLEOTIDE SEQUENCE [LARGE SCALE GENOMIC DNA]</scope>
    <source>
        <strain evidence="3 4">7MH5</strain>
    </source>
</reference>
<evidence type="ECO:0000313" key="4">
    <source>
        <dbReference type="Proteomes" id="UP000295727"/>
    </source>
</evidence>
<evidence type="ECO:0008006" key="5">
    <source>
        <dbReference type="Google" id="ProtNLM"/>
    </source>
</evidence>
<dbReference type="KEGG" id="ppai:E1956_17810"/>
<dbReference type="AlphaFoldDB" id="A0A4P7CWC6"/>
<name>A0A4P7CWC6_9BURK</name>
<feature type="transmembrane region" description="Helical" evidence="2">
    <location>
        <begin position="63"/>
        <end position="85"/>
    </location>
</feature>
<keyword evidence="2" id="KW-0812">Transmembrane</keyword>
<dbReference type="EMBL" id="CP038149">
    <property type="protein sequence ID" value="QBQ99086.1"/>
    <property type="molecule type" value="Genomic_DNA"/>
</dbReference>
<protein>
    <recommendedName>
        <fullName evidence="5">Glycine zipper family protein</fullName>
    </recommendedName>
</protein>
<gene>
    <name evidence="3" type="ORF">E1956_17810</name>
</gene>
<evidence type="ECO:0000256" key="2">
    <source>
        <dbReference type="SAM" id="Phobius"/>
    </source>
</evidence>
<sequence length="200" mass="21072">MSQIIAARFTTFHAAETARKRLLTSGLIEEDVAEFHVNPGGEHARYPIGGDEYADPQARSAGLWATGGGAPGAVVGAAVAAVLAFLLFHAFLVRAASTLVGAYIGTLIGALLLTRGGSRANEPGSRARPHERESGVLLAVHVNSGMQARAVRVLREANGQDVEIAAGLWKDGRWTDFDPTRRVKPLDSDGSVPTSGTTKY</sequence>
<dbReference type="OrthoDB" id="6369218at2"/>
<proteinExistence type="predicted"/>
<keyword evidence="4" id="KW-1185">Reference proteome</keyword>
<dbReference type="Proteomes" id="UP000295727">
    <property type="component" value="Chromosome 2"/>
</dbReference>